<accession>A0A8J8T2L6</accession>
<comment type="caution">
    <text evidence="3">The sequence shown here is derived from an EMBL/GenBank/DDBJ whole genome shotgun (WGS) entry which is preliminary data.</text>
</comment>
<evidence type="ECO:0008006" key="5">
    <source>
        <dbReference type="Google" id="ProtNLM"/>
    </source>
</evidence>
<feature type="transmembrane region" description="Helical" evidence="2">
    <location>
        <begin position="163"/>
        <end position="187"/>
    </location>
</feature>
<evidence type="ECO:0000256" key="1">
    <source>
        <dbReference type="SAM" id="MobiDB-lite"/>
    </source>
</evidence>
<keyword evidence="2" id="KW-0812">Transmembrane</keyword>
<sequence>MSYDLLEAVSNILQIVIYLFFIVASQKYINKGENSKLDAYLFATLVLVGLSVAVIQLDNVYYMISWGHSVPDSFDILVSGYPNQYFEKLGIFVDIARLSIVLIQLKNLQDPKRAIKRAQIYLGIASFILTALTIAIYLGYFLIDHIHMDDPTIGDLSQNSWELRIIVFTYSIYSNGGIIIAYFILYLKLRGVYDLMLVISDQSQSGMASHEEQDVMRQSLRSLLILFLSICQIYVFRIFRDFCLLLKLEFVEKVQPVFYICKTIMIFGLCYSIYKRLQLSQIPSNAKLVSNPSMLENTSSPKMMTTGRSVDYSSSLRMKMNPLSQSLIEQLNQRQLKGSFLDNIDDSNDESYNKNNPRGLFDSSRILFEPLHSGGMYTSCTLRDTTQFGKKDGSDAFQNINKTTFNSTSQASSQSKNRDILPKDDKSIAARNNSISQKQTSMKRKQMKTENISFKKVDRVSQQSINGRNNINQDTFFANLKGAAQQPPDQI</sequence>
<gene>
    <name evidence="3" type="ORF">FGO68_gene462</name>
</gene>
<feature type="transmembrane region" description="Helical" evidence="2">
    <location>
        <begin position="256"/>
        <end position="274"/>
    </location>
</feature>
<dbReference type="Proteomes" id="UP000785679">
    <property type="component" value="Unassembled WGS sequence"/>
</dbReference>
<feature type="compositionally biased region" description="Basic and acidic residues" evidence="1">
    <location>
        <begin position="416"/>
        <end position="428"/>
    </location>
</feature>
<name>A0A8J8T2L6_HALGN</name>
<feature type="compositionally biased region" description="Polar residues" evidence="1">
    <location>
        <begin position="430"/>
        <end position="440"/>
    </location>
</feature>
<evidence type="ECO:0000313" key="3">
    <source>
        <dbReference type="EMBL" id="TNV79236.1"/>
    </source>
</evidence>
<reference evidence="3" key="1">
    <citation type="submission" date="2019-06" db="EMBL/GenBank/DDBJ databases">
        <authorList>
            <person name="Zheng W."/>
        </authorList>
    </citation>
    <scope>NUCLEOTIDE SEQUENCE</scope>
    <source>
        <strain evidence="3">QDHG01</strain>
    </source>
</reference>
<feature type="region of interest" description="Disordered" evidence="1">
    <location>
        <begin position="405"/>
        <end position="455"/>
    </location>
</feature>
<feature type="compositionally biased region" description="Polar residues" evidence="1">
    <location>
        <begin position="405"/>
        <end position="415"/>
    </location>
</feature>
<feature type="transmembrane region" description="Helical" evidence="2">
    <location>
        <begin position="120"/>
        <end position="143"/>
    </location>
</feature>
<keyword evidence="4" id="KW-1185">Reference proteome</keyword>
<dbReference type="EMBL" id="RRYP01009185">
    <property type="protein sequence ID" value="TNV79236.1"/>
    <property type="molecule type" value="Genomic_DNA"/>
</dbReference>
<feature type="transmembrane region" description="Helical" evidence="2">
    <location>
        <begin position="41"/>
        <end position="64"/>
    </location>
</feature>
<proteinExistence type="predicted"/>
<feature type="transmembrane region" description="Helical" evidence="2">
    <location>
        <begin position="219"/>
        <end position="236"/>
    </location>
</feature>
<feature type="transmembrane region" description="Helical" evidence="2">
    <location>
        <begin position="12"/>
        <end position="29"/>
    </location>
</feature>
<evidence type="ECO:0000313" key="4">
    <source>
        <dbReference type="Proteomes" id="UP000785679"/>
    </source>
</evidence>
<dbReference type="AlphaFoldDB" id="A0A8J8T2L6"/>
<protein>
    <recommendedName>
        <fullName evidence="5">Transmembrane protein</fullName>
    </recommendedName>
</protein>
<evidence type="ECO:0000256" key="2">
    <source>
        <dbReference type="SAM" id="Phobius"/>
    </source>
</evidence>
<organism evidence="3 4">
    <name type="scientific">Halteria grandinella</name>
    <dbReference type="NCBI Taxonomy" id="5974"/>
    <lineage>
        <taxon>Eukaryota</taxon>
        <taxon>Sar</taxon>
        <taxon>Alveolata</taxon>
        <taxon>Ciliophora</taxon>
        <taxon>Intramacronucleata</taxon>
        <taxon>Spirotrichea</taxon>
        <taxon>Stichotrichia</taxon>
        <taxon>Sporadotrichida</taxon>
        <taxon>Halteriidae</taxon>
        <taxon>Halteria</taxon>
    </lineage>
</organism>
<keyword evidence="2" id="KW-1133">Transmembrane helix</keyword>
<keyword evidence="2" id="KW-0472">Membrane</keyword>